<dbReference type="GO" id="GO:0005886">
    <property type="term" value="C:plasma membrane"/>
    <property type="evidence" value="ECO:0007669"/>
    <property type="project" value="UniProtKB-SubCell"/>
</dbReference>
<organism evidence="7 8">
    <name type="scientific">Guptibacillus hwajinpoensis</name>
    <dbReference type="NCBI Taxonomy" id="208199"/>
    <lineage>
        <taxon>Bacteria</taxon>
        <taxon>Bacillati</taxon>
        <taxon>Bacillota</taxon>
        <taxon>Bacilli</taxon>
        <taxon>Bacillales</taxon>
        <taxon>Guptibacillaceae</taxon>
        <taxon>Guptibacillus</taxon>
    </lineage>
</organism>
<accession>A0A0J6FSZ2</accession>
<comment type="subcellular location">
    <subcellularLocation>
        <location evidence="1 6">Cell membrane</location>
        <topology evidence="1 6">Multi-pass membrane protein</topology>
    </subcellularLocation>
</comment>
<feature type="transmembrane region" description="Helical" evidence="6">
    <location>
        <begin position="229"/>
        <end position="252"/>
    </location>
</feature>
<evidence type="ECO:0000256" key="6">
    <source>
        <dbReference type="RuleBase" id="RU363042"/>
    </source>
</evidence>
<sequence length="314" mass="35355">MGKKLSRLVKWNVGLLLVMLFIFLLLNKFSLSMVTSFSFKLLTHPIVLLTMVGGYTVSFLLRGWCWQLLVDQKIKFKVYIAGIFYSLFFNHLLPFKGGEAVRMGVLAQEQQGKWGTAIQSVILLRMVDMFWLGVFAIVGAAWIGINVHLNFLIGLLFGLVALGVLVVLFLKKSKLQSVFKRQWLTLRDLMISSYFPVVIVLSCISWIAEGVVVFGVASLTEYTFTYWNAMWVTALSVGAGVFQLAPGGFATYESVMSFSLNQVGFGWEEALSIALITHAFKYLYSFAAGLVAFYLYPLQFRRLKTFLTKKGETS</sequence>
<dbReference type="Proteomes" id="UP000035996">
    <property type="component" value="Unassembled WGS sequence"/>
</dbReference>
<reference evidence="7" key="1">
    <citation type="submission" date="2015-06" db="EMBL/GenBank/DDBJ databases">
        <authorList>
            <person name="Liu B."/>
            <person name="Wang J."/>
            <person name="Zhu Y."/>
            <person name="Liu G."/>
            <person name="Chen Q."/>
            <person name="Zheng C."/>
            <person name="Che J."/>
            <person name="Ge C."/>
            <person name="Shi H."/>
            <person name="Pan Z."/>
            <person name="Liu X."/>
        </authorList>
    </citation>
    <scope>NUCLEOTIDE SEQUENCE [LARGE SCALE GENOMIC DNA]</scope>
    <source>
        <strain evidence="7">DSM 16346</strain>
    </source>
</reference>
<feature type="transmembrane region" description="Helical" evidence="6">
    <location>
        <begin position="273"/>
        <end position="296"/>
    </location>
</feature>
<dbReference type="OrthoDB" id="2111097at2"/>
<keyword evidence="6" id="KW-0443">Lipid metabolism</keyword>
<evidence type="ECO:0000313" key="8">
    <source>
        <dbReference type="Proteomes" id="UP000035996"/>
    </source>
</evidence>
<keyword evidence="8" id="KW-1185">Reference proteome</keyword>
<dbReference type="GO" id="GO:0006629">
    <property type="term" value="P:lipid metabolic process"/>
    <property type="evidence" value="ECO:0007669"/>
    <property type="project" value="UniProtKB-KW"/>
</dbReference>
<dbReference type="InterPro" id="IPR022791">
    <property type="entry name" value="L-PG_synthase/AglD"/>
</dbReference>
<evidence type="ECO:0000256" key="5">
    <source>
        <dbReference type="ARBA" id="ARBA00023136"/>
    </source>
</evidence>
<dbReference type="PANTHER" id="PTHR39087:SF2">
    <property type="entry name" value="UPF0104 MEMBRANE PROTEIN MJ1595"/>
    <property type="match status" value="1"/>
</dbReference>
<keyword evidence="5 6" id="KW-0472">Membrane</keyword>
<name>A0A0J6FSZ2_9BACL</name>
<dbReference type="Pfam" id="PF03706">
    <property type="entry name" value="LPG_synthase_TM"/>
    <property type="match status" value="1"/>
</dbReference>
<evidence type="ECO:0000256" key="4">
    <source>
        <dbReference type="ARBA" id="ARBA00022989"/>
    </source>
</evidence>
<feature type="transmembrane region" description="Helical" evidence="6">
    <location>
        <begin position="151"/>
        <end position="170"/>
    </location>
</feature>
<dbReference type="STRING" id="157733.AB986_16590"/>
<feature type="transmembrane region" description="Helical" evidence="6">
    <location>
        <begin position="41"/>
        <end position="64"/>
    </location>
</feature>
<dbReference type="GO" id="GO:0050071">
    <property type="term" value="F:phosphatidylglycerol lysyltransferase activity"/>
    <property type="evidence" value="ECO:0007669"/>
    <property type="project" value="UniProtKB-EC"/>
</dbReference>
<keyword evidence="6" id="KW-0046">Antibiotic resistance</keyword>
<dbReference type="EMBL" id="LELK01000004">
    <property type="protein sequence ID" value="KMM37467.1"/>
    <property type="molecule type" value="Genomic_DNA"/>
</dbReference>
<dbReference type="RefSeq" id="WP_048312475.1">
    <property type="nucleotide sequence ID" value="NZ_CP119526.1"/>
</dbReference>
<keyword evidence="4 6" id="KW-1133">Transmembrane helix</keyword>
<dbReference type="AlphaFoldDB" id="A0A0J6FSZ2"/>
<keyword evidence="6" id="KW-0808">Transferase</keyword>
<evidence type="ECO:0000256" key="1">
    <source>
        <dbReference type="ARBA" id="ARBA00004651"/>
    </source>
</evidence>
<comment type="function">
    <text evidence="6">Catalyzes the transfer of a lysyl group from L-lysyl-tRNA(Lys) to membrane-bound phosphatidylglycerol (PG), which produces lysylphosphatidylglycerol (LPG), a major component of the bacterial membrane with a positive net charge. LPG synthesis contributes to bacterial virulence as it is involved in the resistance mechanism against cationic antimicrobial peptides (CAMP) produces by the host's immune system (defensins, cathelicidins) and by the competing microorganisms.</text>
</comment>
<comment type="caution">
    <text evidence="7">The sequence shown here is derived from an EMBL/GenBank/DDBJ whole genome shotgun (WGS) entry which is preliminary data.</text>
</comment>
<comment type="similarity">
    <text evidence="6">Belongs to the LPG synthase family.</text>
</comment>
<evidence type="ECO:0000256" key="2">
    <source>
        <dbReference type="ARBA" id="ARBA00022475"/>
    </source>
</evidence>
<keyword evidence="3 6" id="KW-0812">Transmembrane</keyword>
<dbReference type="PANTHER" id="PTHR39087">
    <property type="entry name" value="UPF0104 MEMBRANE PROTEIN MJ1595"/>
    <property type="match status" value="1"/>
</dbReference>
<proteinExistence type="inferred from homology"/>
<feature type="transmembrane region" description="Helical" evidence="6">
    <location>
        <begin position="12"/>
        <end position="29"/>
    </location>
</feature>
<dbReference type="GO" id="GO:0046677">
    <property type="term" value="P:response to antibiotic"/>
    <property type="evidence" value="ECO:0007669"/>
    <property type="project" value="UniProtKB-KW"/>
</dbReference>
<protein>
    <recommendedName>
        <fullName evidence="6">Phosphatidylglycerol lysyltransferase</fullName>
        <ecNumber evidence="6">2.3.2.3</ecNumber>
    </recommendedName>
    <alternativeName>
        <fullName evidence="6">Lysylphosphatidylglycerol synthase</fullName>
    </alternativeName>
</protein>
<feature type="transmembrane region" description="Helical" evidence="6">
    <location>
        <begin position="191"/>
        <end position="217"/>
    </location>
</feature>
<evidence type="ECO:0000313" key="7">
    <source>
        <dbReference type="EMBL" id="KMM37467.1"/>
    </source>
</evidence>
<feature type="transmembrane region" description="Helical" evidence="6">
    <location>
        <begin position="122"/>
        <end position="145"/>
    </location>
</feature>
<keyword evidence="2" id="KW-1003">Cell membrane</keyword>
<evidence type="ECO:0000256" key="3">
    <source>
        <dbReference type="ARBA" id="ARBA00022692"/>
    </source>
</evidence>
<comment type="catalytic activity">
    <reaction evidence="6">
        <text>L-lysyl-tRNA(Lys) + a 1,2-diacyl-sn-glycero-3-phospho-(1'-sn-glycerol) = a 1,2-diacyl-sn-glycero-3-phospho-1'-(3'-O-L-lysyl)-sn-glycerol + tRNA(Lys)</text>
        <dbReference type="Rhea" id="RHEA:10668"/>
        <dbReference type="Rhea" id="RHEA-COMP:9696"/>
        <dbReference type="Rhea" id="RHEA-COMP:9697"/>
        <dbReference type="ChEBI" id="CHEBI:64716"/>
        <dbReference type="ChEBI" id="CHEBI:75792"/>
        <dbReference type="ChEBI" id="CHEBI:78442"/>
        <dbReference type="ChEBI" id="CHEBI:78529"/>
        <dbReference type="EC" id="2.3.2.3"/>
    </reaction>
</comment>
<feature type="transmembrane region" description="Helical" evidence="6">
    <location>
        <begin position="76"/>
        <end position="93"/>
    </location>
</feature>
<gene>
    <name evidence="6" type="primary">mprF</name>
    <name evidence="7" type="ORF">AB986_16590</name>
</gene>
<dbReference type="EC" id="2.3.2.3" evidence="6"/>